<accession>A0A8S9SYN3</accession>
<dbReference type="InterPro" id="IPR020806">
    <property type="entry name" value="PKS_PP-bd"/>
</dbReference>
<dbReference type="FunFam" id="3.30.559.10:FF:000012">
    <property type="entry name" value="Non-ribosomal peptide synthetase"/>
    <property type="match status" value="1"/>
</dbReference>
<dbReference type="SUPFAM" id="SSF56801">
    <property type="entry name" value="Acetyl-CoA synthetase-like"/>
    <property type="match status" value="1"/>
</dbReference>
<dbReference type="GO" id="GO:0072330">
    <property type="term" value="P:monocarboxylic acid biosynthetic process"/>
    <property type="evidence" value="ECO:0007669"/>
    <property type="project" value="UniProtKB-ARBA"/>
</dbReference>
<dbReference type="InterPro" id="IPR044894">
    <property type="entry name" value="TubC_N_sf"/>
</dbReference>
<organism evidence="6 7">
    <name type="scientific">Tolypothrix bouteillei VB521301</name>
    <dbReference type="NCBI Taxonomy" id="1479485"/>
    <lineage>
        <taxon>Bacteria</taxon>
        <taxon>Bacillati</taxon>
        <taxon>Cyanobacteriota</taxon>
        <taxon>Cyanophyceae</taxon>
        <taxon>Nostocales</taxon>
        <taxon>Tolypothrichaceae</taxon>
        <taxon>Tolypothrix</taxon>
    </lineage>
</organism>
<dbReference type="RefSeq" id="WP_167844605.1">
    <property type="nucleotide sequence ID" value="NZ_JHEG04000001.1"/>
</dbReference>
<dbReference type="Gene3D" id="3.30.559.30">
    <property type="entry name" value="Nonribosomal peptide synthetase, condensation domain"/>
    <property type="match status" value="1"/>
</dbReference>
<comment type="caution">
    <text evidence="6">The sequence shown here is derived from an EMBL/GenBank/DDBJ whole genome shotgun (WGS) entry which is preliminary data.</text>
</comment>
<dbReference type="PANTHER" id="PTHR45527">
    <property type="entry name" value="NONRIBOSOMAL PEPTIDE SYNTHETASE"/>
    <property type="match status" value="1"/>
</dbReference>
<reference evidence="6" key="2">
    <citation type="submission" date="2019-11" db="EMBL/GenBank/DDBJ databases">
        <title>Improved Assembly of Tolypothrix boutellei genome.</title>
        <authorList>
            <person name="Sarangi A.N."/>
            <person name="Mukherjee M."/>
            <person name="Ghosh S."/>
            <person name="Singh D."/>
            <person name="Das A."/>
            <person name="Kant S."/>
            <person name="Prusty A."/>
            <person name="Tripathy S."/>
        </authorList>
    </citation>
    <scope>NUCLEOTIDE SEQUENCE</scope>
    <source>
        <strain evidence="6">VB521301</strain>
    </source>
</reference>
<dbReference type="SUPFAM" id="SSF47336">
    <property type="entry name" value="ACP-like"/>
    <property type="match status" value="1"/>
</dbReference>
<feature type="domain" description="Carrier" evidence="5">
    <location>
        <begin position="1041"/>
        <end position="1120"/>
    </location>
</feature>
<dbReference type="Gene3D" id="3.30.300.30">
    <property type="match status" value="1"/>
</dbReference>
<dbReference type="InterPro" id="IPR045851">
    <property type="entry name" value="AMP-bd_C_sf"/>
</dbReference>
<protein>
    <submittedName>
        <fullName evidence="6">Amino acid adenylation domain-containing protein</fullName>
    </submittedName>
</protein>
<dbReference type="InterPro" id="IPR041464">
    <property type="entry name" value="TubC_N"/>
</dbReference>
<feature type="compositionally biased region" description="Basic and acidic residues" evidence="4">
    <location>
        <begin position="1129"/>
        <end position="1142"/>
    </location>
</feature>
<dbReference type="CDD" id="cd19531">
    <property type="entry name" value="LCL_NRPS-like"/>
    <property type="match status" value="1"/>
</dbReference>
<evidence type="ECO:0000256" key="4">
    <source>
        <dbReference type="SAM" id="MobiDB-lite"/>
    </source>
</evidence>
<proteinExistence type="predicted"/>
<feature type="region of interest" description="Disordered" evidence="4">
    <location>
        <begin position="1120"/>
        <end position="1155"/>
    </location>
</feature>
<dbReference type="GO" id="GO:0044550">
    <property type="term" value="P:secondary metabolite biosynthetic process"/>
    <property type="evidence" value="ECO:0007669"/>
    <property type="project" value="UniProtKB-ARBA"/>
</dbReference>
<dbReference type="GO" id="GO:0005829">
    <property type="term" value="C:cytosol"/>
    <property type="evidence" value="ECO:0007669"/>
    <property type="project" value="TreeGrafter"/>
</dbReference>
<dbReference type="Gene3D" id="3.30.559.10">
    <property type="entry name" value="Chloramphenicol acetyltransferase-like domain"/>
    <property type="match status" value="1"/>
</dbReference>
<dbReference type="AlphaFoldDB" id="A0A8S9SYN3"/>
<dbReference type="SUPFAM" id="SSF52777">
    <property type="entry name" value="CoA-dependent acyltransferases"/>
    <property type="match status" value="2"/>
</dbReference>
<dbReference type="InterPro" id="IPR036736">
    <property type="entry name" value="ACP-like_sf"/>
</dbReference>
<dbReference type="FunFam" id="1.10.1200.10:FF:000016">
    <property type="entry name" value="Non-ribosomal peptide synthase"/>
    <property type="match status" value="1"/>
</dbReference>
<dbReference type="InterPro" id="IPR009081">
    <property type="entry name" value="PP-bd_ACP"/>
</dbReference>
<comment type="cofactor">
    <cofactor evidence="1">
        <name>pantetheine 4'-phosphate</name>
        <dbReference type="ChEBI" id="CHEBI:47942"/>
    </cofactor>
</comment>
<reference evidence="6" key="1">
    <citation type="journal article" date="2015" name="Genome Announc.">
        <title>Draft Genome Sequence of Tolypothrix boutellei Strain VB521301.</title>
        <authorList>
            <person name="Chandrababunaidu M.M."/>
            <person name="Singh D."/>
            <person name="Sen D."/>
            <person name="Bhan S."/>
            <person name="Das S."/>
            <person name="Gupta A."/>
            <person name="Adhikary S.P."/>
            <person name="Tripathy S."/>
        </authorList>
    </citation>
    <scope>NUCLEOTIDE SEQUENCE</scope>
    <source>
        <strain evidence="6">VB521301</strain>
    </source>
</reference>
<dbReference type="InterPro" id="IPR023213">
    <property type="entry name" value="CAT-like_dom_sf"/>
</dbReference>
<dbReference type="FunFam" id="3.30.300.30:FF:000010">
    <property type="entry name" value="Enterobactin synthetase component F"/>
    <property type="match status" value="1"/>
</dbReference>
<sequence>MKTIEEFLSDLCTLDVKLWVDGDRLRCSAPEGILTPSLRLQLQERKVEILAFLQKASLTSSSALATIQPVSRSLKLPLSFAQQRLWFLQQLEPESGFYNIHVQVRFQGNLNVTALEYSLNHIISRHEVLRTNFVVVDGQPIQVIADSKTITLATVDLQHLEPTQRESTCRQLILEEAAQPFDLTTDSLVRASLFKLTETEHVLLLMMHHMVSDWWSMGVLVNELAAIYQAAYNNVPIALPKLPIQYADFAVWQRQWLQGEELTKQVGYWKEKLAGAPALLEMPTDRPRPAIQTYKGATEKFKLSQELCEALTALSQRQGVTLFMTLLAAFQILLYRYSGQTDICVGTPIANRNRAETEGLFGLFLNTLVLRGNLSGNPSFVDFLLQVRSVALGAYAHQDLPFEQLVEQLQPERSLSHTPLFQVMFVLHNTPMQVLQLPNLTLSPLELESSTAKFDLNLTLKNTAQGFSENTDVGLSGFLDYNTDLFDATTIARMAEHYLTLLEAVVANPHQKISELPLLSDREQRQILVEWNDTQANYPKQLCLHQLFEQQVEKTPDAVAVVFENEQLTYTQLNAKANQLAHHLLQLGVGPEVLVAICVERSIEMLVGLLAILKAGGAYVPLDPIYPPERLAYILENSGAKVLLSQQTVANLLPEIHGHIVYLDKDLPIHQSSSNPNTHVCADNLAYAIYTSGSTGRPKGVQIPHRAVVNFLNSMSAQPGIVSEDVLVAVTTITFDIAALELFLPLSRGARLVLTRDLIADGGQSTAALGTSSATVMQGTPATWRALMQAGFVGNPQLKILCGGEALDRELAAQLLERADSLWNMYGPTETTIWSAVSQVQPDSGAVSIGRAIANTQFYILDANLQPVPVGVAGELHIGGDGLARGYLSRPELTAEKFIPNPFGDASSRLYKTGDLVRYKSNGNIEYIGRIDHQVKVRGFRIELAEIEAILGQHPTVEQAVVIAKDIAGDKRLVAYLLAQSEATPVVSELRSFLKQQLPEYMVPSYFVVLDAFPLTPNGKVDRKALPTPDQTRIEAQAYVAPRNEVERILTHVWQEVLNLEKVGVNDNFFELGGHSLLVVQVHSKLNQKLLGNINKEISVVDLFKYPTISTLAQYLGQEQNGATPARQKLNDRASKQIEALKRQPLMKQRKKNNG</sequence>
<evidence type="ECO:0000259" key="5">
    <source>
        <dbReference type="PROSITE" id="PS50075"/>
    </source>
</evidence>
<dbReference type="FunFam" id="3.40.50.980:FF:000001">
    <property type="entry name" value="Non-ribosomal peptide synthetase"/>
    <property type="match status" value="1"/>
</dbReference>
<dbReference type="Gene3D" id="1.10.1200.10">
    <property type="entry name" value="ACP-like"/>
    <property type="match status" value="1"/>
</dbReference>
<evidence type="ECO:0000256" key="2">
    <source>
        <dbReference type="ARBA" id="ARBA00022450"/>
    </source>
</evidence>
<evidence type="ECO:0000313" key="6">
    <source>
        <dbReference type="EMBL" id="KAF3884399.1"/>
    </source>
</evidence>
<evidence type="ECO:0000313" key="7">
    <source>
        <dbReference type="Proteomes" id="UP000029738"/>
    </source>
</evidence>
<evidence type="ECO:0000256" key="1">
    <source>
        <dbReference type="ARBA" id="ARBA00001957"/>
    </source>
</evidence>
<dbReference type="Gene3D" id="1.10.10.1830">
    <property type="entry name" value="Non-ribosomal peptide synthase, adenylation domain"/>
    <property type="match status" value="1"/>
</dbReference>
<dbReference type="EMBL" id="JHEG04000001">
    <property type="protein sequence ID" value="KAF3884399.1"/>
    <property type="molecule type" value="Genomic_DNA"/>
</dbReference>
<dbReference type="PROSITE" id="PS50075">
    <property type="entry name" value="CARRIER"/>
    <property type="match status" value="1"/>
</dbReference>
<dbReference type="InterPro" id="IPR010071">
    <property type="entry name" value="AA_adenyl_dom"/>
</dbReference>
<gene>
    <name evidence="6" type="ORF">DA73_0400002090</name>
</gene>
<dbReference type="Pfam" id="PF00550">
    <property type="entry name" value="PP-binding"/>
    <property type="match status" value="1"/>
</dbReference>
<dbReference type="Pfam" id="PF13193">
    <property type="entry name" value="AMP-binding_C"/>
    <property type="match status" value="1"/>
</dbReference>
<evidence type="ECO:0000256" key="3">
    <source>
        <dbReference type="ARBA" id="ARBA00022553"/>
    </source>
</evidence>
<dbReference type="InterPro" id="IPR025110">
    <property type="entry name" value="AMP-bd_C"/>
</dbReference>
<dbReference type="GO" id="GO:0031177">
    <property type="term" value="F:phosphopantetheine binding"/>
    <property type="evidence" value="ECO:0007669"/>
    <property type="project" value="InterPro"/>
</dbReference>
<keyword evidence="2" id="KW-0596">Phosphopantetheine</keyword>
<dbReference type="FunFam" id="2.30.38.10:FF:000001">
    <property type="entry name" value="Non-ribosomal peptide synthetase PvdI"/>
    <property type="match status" value="1"/>
</dbReference>
<dbReference type="InterPro" id="IPR001242">
    <property type="entry name" value="Condensation_dom"/>
</dbReference>
<dbReference type="Pfam" id="PF00668">
    <property type="entry name" value="Condensation"/>
    <property type="match status" value="1"/>
</dbReference>
<keyword evidence="3" id="KW-0597">Phosphoprotein</keyword>
<dbReference type="GO" id="GO:0003824">
    <property type="term" value="F:catalytic activity"/>
    <property type="evidence" value="ECO:0007669"/>
    <property type="project" value="InterPro"/>
</dbReference>
<dbReference type="Pfam" id="PF00501">
    <property type="entry name" value="AMP-binding"/>
    <property type="match status" value="1"/>
</dbReference>
<dbReference type="GO" id="GO:0043041">
    <property type="term" value="P:amino acid activation for nonribosomal peptide biosynthetic process"/>
    <property type="evidence" value="ECO:0007669"/>
    <property type="project" value="TreeGrafter"/>
</dbReference>
<dbReference type="SMART" id="SM00823">
    <property type="entry name" value="PKS_PP"/>
    <property type="match status" value="1"/>
</dbReference>
<name>A0A8S9SYN3_9CYAN</name>
<keyword evidence="7" id="KW-1185">Reference proteome</keyword>
<dbReference type="Gene3D" id="3.40.50.980">
    <property type="match status" value="2"/>
</dbReference>
<dbReference type="PANTHER" id="PTHR45527:SF1">
    <property type="entry name" value="FATTY ACID SYNTHASE"/>
    <property type="match status" value="1"/>
</dbReference>
<dbReference type="Gene3D" id="2.30.38.10">
    <property type="entry name" value="Luciferase, Domain 3"/>
    <property type="match status" value="1"/>
</dbReference>
<dbReference type="FunFam" id="3.40.50.12780:FF:000012">
    <property type="entry name" value="Non-ribosomal peptide synthetase"/>
    <property type="match status" value="1"/>
</dbReference>
<dbReference type="NCBIfam" id="TIGR01733">
    <property type="entry name" value="AA-adenyl-dom"/>
    <property type="match status" value="1"/>
</dbReference>
<dbReference type="Pfam" id="PF18563">
    <property type="entry name" value="TubC_N"/>
    <property type="match status" value="1"/>
</dbReference>
<dbReference type="CDD" id="cd12116">
    <property type="entry name" value="A_NRPS_Ta1_like"/>
    <property type="match status" value="1"/>
</dbReference>
<dbReference type="GO" id="GO:0008610">
    <property type="term" value="P:lipid biosynthetic process"/>
    <property type="evidence" value="ECO:0007669"/>
    <property type="project" value="UniProtKB-ARBA"/>
</dbReference>
<dbReference type="Proteomes" id="UP000029738">
    <property type="component" value="Unassembled WGS sequence"/>
</dbReference>
<dbReference type="InterPro" id="IPR000873">
    <property type="entry name" value="AMP-dep_synth/lig_dom"/>
</dbReference>